<dbReference type="SUPFAM" id="SSF52540">
    <property type="entry name" value="P-loop containing nucleoside triphosphate hydrolases"/>
    <property type="match status" value="1"/>
</dbReference>
<dbReference type="InterPro" id="IPR036640">
    <property type="entry name" value="ABC1_TM_sf"/>
</dbReference>
<dbReference type="InterPro" id="IPR011527">
    <property type="entry name" value="ABC1_TM_dom"/>
</dbReference>
<comment type="caution">
    <text evidence="8">The sequence shown here is derived from an EMBL/GenBank/DDBJ whole genome shotgun (WGS) entry which is preliminary data.</text>
</comment>
<feature type="transmembrane region" description="Helical" evidence="6">
    <location>
        <begin position="150"/>
        <end position="171"/>
    </location>
</feature>
<comment type="subcellular location">
    <subcellularLocation>
        <location evidence="1">Cell membrane</location>
        <topology evidence="1">Multi-pass membrane protein</topology>
    </subcellularLocation>
</comment>
<evidence type="ECO:0000256" key="1">
    <source>
        <dbReference type="ARBA" id="ARBA00004651"/>
    </source>
</evidence>
<feature type="compositionally biased region" description="Acidic residues" evidence="5">
    <location>
        <begin position="591"/>
        <end position="600"/>
    </location>
</feature>
<evidence type="ECO:0000256" key="3">
    <source>
        <dbReference type="ARBA" id="ARBA00022989"/>
    </source>
</evidence>
<accession>A0A7W9JH08</accession>
<dbReference type="GO" id="GO:0005524">
    <property type="term" value="F:ATP binding"/>
    <property type="evidence" value="ECO:0007669"/>
    <property type="project" value="InterPro"/>
</dbReference>
<evidence type="ECO:0000256" key="2">
    <source>
        <dbReference type="ARBA" id="ARBA00022692"/>
    </source>
</evidence>
<evidence type="ECO:0000259" key="7">
    <source>
        <dbReference type="PROSITE" id="PS50929"/>
    </source>
</evidence>
<protein>
    <submittedName>
        <fullName evidence="8">ABC-type multidrug transport system fused ATPase/permease subunit</fullName>
    </submittedName>
</protein>
<proteinExistence type="predicted"/>
<evidence type="ECO:0000256" key="5">
    <source>
        <dbReference type="SAM" id="MobiDB-lite"/>
    </source>
</evidence>
<evidence type="ECO:0000313" key="8">
    <source>
        <dbReference type="EMBL" id="MBB5847731.1"/>
    </source>
</evidence>
<sequence>MNPSMPALFVGRRRLLLLLGLAGLGLLQAALSVAVAVLTPRLLTAGAGAWGLAAALLVAALLVGGARILERVAAEDLGQDYVRETRRLLVTSALVPEKSLNLGSTIARTTNDLTAVKNWIALGISPIVVGVPLIVGIVIGLFVLLPTLGLVVVVTLGVFFTALWALSRVFFRRAVAVRRVRGKMAGYVADTVTAAGSIRTAGGVQREVGRVDRISGQLQDAAHRRAVVSGTMRGSAASITTVLGVLVAITGSAAGSTGAAITTAVFIAGMLGAPVTELGRVGEYRQNYNAACRVLRPIIENARGHARREKRQKRARTRMRHHGNPRGLSRDAVHLADLRDAEGTIPSLVAAPGSRVLLTGGSRERLERVTREITGDMPASDAWITVAGRHLYAMTAKDRRELIGVAARDVPLQRGTISRIVRYRNRGAAETVAQVLDRVGMAERVARLPEGDATRLKRGGEPLSINERALLKIAGAVAGNPPLLVLDHVDDQLDARDRPILRRILADYPGCVILRSASPHELLERYEVYNVDELAPTLVVAPSVLHARIQGKRPTTYVPGADRDPFGPPVRHSAVELAGTRAASAPRLGESADDLEGDDE</sequence>
<feature type="domain" description="ABC transmembrane type-1" evidence="7">
    <location>
        <begin position="15"/>
        <end position="287"/>
    </location>
</feature>
<dbReference type="InterPro" id="IPR039421">
    <property type="entry name" value="Type_1_exporter"/>
</dbReference>
<dbReference type="AlphaFoldDB" id="A0A7W9JH08"/>
<dbReference type="PANTHER" id="PTHR24221">
    <property type="entry name" value="ATP-BINDING CASSETTE SUB-FAMILY B"/>
    <property type="match status" value="1"/>
</dbReference>
<dbReference type="PROSITE" id="PS50929">
    <property type="entry name" value="ABC_TM1F"/>
    <property type="match status" value="1"/>
</dbReference>
<reference evidence="8 9" key="1">
    <citation type="submission" date="2020-08" db="EMBL/GenBank/DDBJ databases">
        <title>Sequencing the genomes of 1000 actinobacteria strains.</title>
        <authorList>
            <person name="Klenk H.-P."/>
        </authorList>
    </citation>
    <scope>NUCLEOTIDE SEQUENCE [LARGE SCALE GENOMIC DNA]</scope>
    <source>
        <strain evidence="8 9">DSM 17945</strain>
    </source>
</reference>
<name>A0A7W9JH08_9MICC</name>
<dbReference type="InterPro" id="IPR027417">
    <property type="entry name" value="P-loop_NTPase"/>
</dbReference>
<keyword evidence="4 6" id="KW-0472">Membrane</keyword>
<dbReference type="EMBL" id="JACHMW010000001">
    <property type="protein sequence ID" value="MBB5847731.1"/>
    <property type="molecule type" value="Genomic_DNA"/>
</dbReference>
<dbReference type="Proteomes" id="UP000567246">
    <property type="component" value="Unassembled WGS sequence"/>
</dbReference>
<feature type="transmembrane region" description="Helical" evidence="6">
    <location>
        <begin position="119"/>
        <end position="144"/>
    </location>
</feature>
<dbReference type="PROSITE" id="PS51318">
    <property type="entry name" value="TAT"/>
    <property type="match status" value="1"/>
</dbReference>
<dbReference type="GO" id="GO:0005886">
    <property type="term" value="C:plasma membrane"/>
    <property type="evidence" value="ECO:0007669"/>
    <property type="project" value="UniProtKB-SubCell"/>
</dbReference>
<evidence type="ECO:0000256" key="4">
    <source>
        <dbReference type="ARBA" id="ARBA00023136"/>
    </source>
</evidence>
<feature type="compositionally biased region" description="Basic residues" evidence="5">
    <location>
        <begin position="304"/>
        <end position="324"/>
    </location>
</feature>
<keyword evidence="9" id="KW-1185">Reference proteome</keyword>
<keyword evidence="3 6" id="KW-1133">Transmembrane helix</keyword>
<dbReference type="SUPFAM" id="SSF90123">
    <property type="entry name" value="ABC transporter transmembrane region"/>
    <property type="match status" value="1"/>
</dbReference>
<dbReference type="InterPro" id="IPR006311">
    <property type="entry name" value="TAT_signal"/>
</dbReference>
<feature type="transmembrane region" description="Helical" evidence="6">
    <location>
        <begin position="42"/>
        <end position="63"/>
    </location>
</feature>
<dbReference type="GO" id="GO:0034040">
    <property type="term" value="F:ATPase-coupled lipid transmembrane transporter activity"/>
    <property type="evidence" value="ECO:0007669"/>
    <property type="project" value="TreeGrafter"/>
</dbReference>
<dbReference type="Gene3D" id="3.40.50.300">
    <property type="entry name" value="P-loop containing nucleotide triphosphate hydrolases"/>
    <property type="match status" value="1"/>
</dbReference>
<keyword evidence="2 6" id="KW-0812">Transmembrane</keyword>
<organism evidence="8 9">
    <name type="scientific">Micrococcus endophyticus</name>
    <dbReference type="NCBI Taxonomy" id="455343"/>
    <lineage>
        <taxon>Bacteria</taxon>
        <taxon>Bacillati</taxon>
        <taxon>Actinomycetota</taxon>
        <taxon>Actinomycetes</taxon>
        <taxon>Micrococcales</taxon>
        <taxon>Micrococcaceae</taxon>
        <taxon>Micrococcus</taxon>
    </lineage>
</organism>
<gene>
    <name evidence="8" type="ORF">HDA33_000295</name>
</gene>
<evidence type="ECO:0000256" key="6">
    <source>
        <dbReference type="SAM" id="Phobius"/>
    </source>
</evidence>
<evidence type="ECO:0000313" key="9">
    <source>
        <dbReference type="Proteomes" id="UP000567246"/>
    </source>
</evidence>
<feature type="region of interest" description="Disordered" evidence="5">
    <location>
        <begin position="555"/>
        <end position="600"/>
    </location>
</feature>
<dbReference type="PANTHER" id="PTHR24221:SF654">
    <property type="entry name" value="ATP-BINDING CASSETTE SUB-FAMILY B MEMBER 6"/>
    <property type="match status" value="1"/>
</dbReference>
<feature type="transmembrane region" description="Helical" evidence="6">
    <location>
        <begin position="242"/>
        <end position="271"/>
    </location>
</feature>
<dbReference type="Gene3D" id="1.20.1560.10">
    <property type="entry name" value="ABC transporter type 1, transmembrane domain"/>
    <property type="match status" value="1"/>
</dbReference>
<feature type="region of interest" description="Disordered" evidence="5">
    <location>
        <begin position="304"/>
        <end position="328"/>
    </location>
</feature>
<dbReference type="GO" id="GO:0140359">
    <property type="term" value="F:ABC-type transporter activity"/>
    <property type="evidence" value="ECO:0007669"/>
    <property type="project" value="InterPro"/>
</dbReference>